<gene>
    <name evidence="2" type="ORF">BUE93_14800</name>
</gene>
<dbReference type="AlphaFoldDB" id="A0A2S9X2L9"/>
<dbReference type="OrthoDB" id="8595503at2"/>
<feature type="region of interest" description="Disordered" evidence="1">
    <location>
        <begin position="39"/>
        <end position="70"/>
    </location>
</feature>
<evidence type="ECO:0000313" key="2">
    <source>
        <dbReference type="EMBL" id="PRP69943.1"/>
    </source>
</evidence>
<feature type="compositionally biased region" description="Basic and acidic residues" evidence="1">
    <location>
        <begin position="51"/>
        <end position="61"/>
    </location>
</feature>
<comment type="caution">
    <text evidence="2">The sequence shown here is derived from an EMBL/GenBank/DDBJ whole genome shotgun (WGS) entry which is preliminary data.</text>
</comment>
<name>A0A2S9X2L9_9NEIS</name>
<dbReference type="RefSeq" id="WP_043627190.1">
    <property type="nucleotide sequence ID" value="NZ_MTBD01000028.1"/>
</dbReference>
<reference evidence="2 3" key="1">
    <citation type="submission" date="2017-01" db="EMBL/GenBank/DDBJ databases">
        <title>New insights into the genetic diversity of Chromobacterium isolated from tropical freshwater lake.</title>
        <authorList>
            <person name="Santos A.B."/>
            <person name="Nascimento A.M."/>
            <person name="Da Silva P.C."/>
        </authorList>
    </citation>
    <scope>NUCLEOTIDE SEQUENCE [LARGE SCALE GENOMIC DNA]</scope>
    <source>
        <strain evidence="2 3">56AF</strain>
    </source>
</reference>
<protein>
    <submittedName>
        <fullName evidence="2">Uncharacterized protein</fullName>
    </submittedName>
</protein>
<evidence type="ECO:0000256" key="1">
    <source>
        <dbReference type="SAM" id="MobiDB-lite"/>
    </source>
</evidence>
<sequence>MKAESMSQFFPQYLSRQPALFGIDPAEAMAQLNEVMQWQKGTGKKAAGDQTRPREELERKHPCPRARRAG</sequence>
<proteinExistence type="predicted"/>
<evidence type="ECO:0000313" key="3">
    <source>
        <dbReference type="Proteomes" id="UP000239469"/>
    </source>
</evidence>
<organism evidence="2 3">
    <name type="scientific">Chromobacterium amazonense</name>
    <dbReference type="NCBI Taxonomy" id="1382803"/>
    <lineage>
        <taxon>Bacteria</taxon>
        <taxon>Pseudomonadati</taxon>
        <taxon>Pseudomonadota</taxon>
        <taxon>Betaproteobacteria</taxon>
        <taxon>Neisseriales</taxon>
        <taxon>Chromobacteriaceae</taxon>
        <taxon>Chromobacterium</taxon>
    </lineage>
</organism>
<dbReference type="Proteomes" id="UP000239469">
    <property type="component" value="Unassembled WGS sequence"/>
</dbReference>
<accession>A0A2S9X2L9</accession>
<dbReference type="EMBL" id="MTBD01000028">
    <property type="protein sequence ID" value="PRP69943.1"/>
    <property type="molecule type" value="Genomic_DNA"/>
</dbReference>